<dbReference type="PROSITE" id="PS50943">
    <property type="entry name" value="HTH_CROC1"/>
    <property type="match status" value="1"/>
</dbReference>
<dbReference type="PROSITE" id="PS51755">
    <property type="entry name" value="OMPR_PHOB"/>
    <property type="match status" value="1"/>
</dbReference>
<evidence type="ECO:0000256" key="2">
    <source>
        <dbReference type="ARBA" id="ARBA00023015"/>
    </source>
</evidence>
<reference evidence="9" key="1">
    <citation type="submission" date="2021-04" db="EMBL/GenBank/DDBJ databases">
        <title>Biosynthetic gene clusters of Dactylosporangioum roseum.</title>
        <authorList>
            <person name="Hartkoorn R.C."/>
            <person name="Beaudoing E."/>
            <person name="Hot D."/>
            <person name="Moureu S."/>
        </authorList>
    </citation>
    <scope>NUCLEOTIDE SEQUENCE</scope>
    <source>
        <strain evidence="9">NRRL B-16295</strain>
    </source>
</reference>
<dbReference type="CDD" id="cd15831">
    <property type="entry name" value="BTAD"/>
    <property type="match status" value="1"/>
</dbReference>
<dbReference type="SMART" id="SM00028">
    <property type="entry name" value="TPR"/>
    <property type="match status" value="5"/>
</dbReference>
<dbReference type="InterPro" id="IPR002182">
    <property type="entry name" value="NB-ARC"/>
</dbReference>
<dbReference type="InterPro" id="IPR051677">
    <property type="entry name" value="AfsR-DnrI-RedD_regulator"/>
</dbReference>
<evidence type="ECO:0000313" key="9">
    <source>
        <dbReference type="EMBL" id="UWZ39425.1"/>
    </source>
</evidence>
<comment type="similarity">
    <text evidence="1">Belongs to the AfsR/DnrI/RedD regulatory family.</text>
</comment>
<accession>A0ABY5ZBF2</accession>
<evidence type="ECO:0000259" key="7">
    <source>
        <dbReference type="PROSITE" id="PS50943"/>
    </source>
</evidence>
<dbReference type="InterPro" id="IPR001867">
    <property type="entry name" value="OmpR/PhoB-type_DNA-bd"/>
</dbReference>
<protein>
    <submittedName>
        <fullName evidence="9">Tetratricopeptide repeat protein</fullName>
    </submittedName>
</protein>
<name>A0ABY5ZBF2_9ACTN</name>
<dbReference type="PANTHER" id="PTHR35807:SF1">
    <property type="entry name" value="TRANSCRIPTIONAL REGULATOR REDD"/>
    <property type="match status" value="1"/>
</dbReference>
<dbReference type="PROSITE" id="PS50005">
    <property type="entry name" value="TPR"/>
    <property type="match status" value="1"/>
</dbReference>
<dbReference type="SMART" id="SM00862">
    <property type="entry name" value="Trans_reg_C"/>
    <property type="match status" value="1"/>
</dbReference>
<keyword evidence="5" id="KW-0802">TPR repeat</keyword>
<dbReference type="SMART" id="SM01043">
    <property type="entry name" value="BTAD"/>
    <property type="match status" value="1"/>
</dbReference>
<dbReference type="InterPro" id="IPR016032">
    <property type="entry name" value="Sig_transdc_resp-reg_C-effctor"/>
</dbReference>
<dbReference type="Gene3D" id="1.10.10.10">
    <property type="entry name" value="Winged helix-like DNA-binding domain superfamily/Winged helix DNA-binding domain"/>
    <property type="match status" value="1"/>
</dbReference>
<dbReference type="Gene3D" id="1.10.260.40">
    <property type="entry name" value="lambda repressor-like DNA-binding domains"/>
    <property type="match status" value="1"/>
</dbReference>
<dbReference type="SUPFAM" id="SSF52540">
    <property type="entry name" value="P-loop containing nucleoside triphosphate hydrolases"/>
    <property type="match status" value="1"/>
</dbReference>
<organism evidence="9 10">
    <name type="scientific">Dactylosporangium roseum</name>
    <dbReference type="NCBI Taxonomy" id="47989"/>
    <lineage>
        <taxon>Bacteria</taxon>
        <taxon>Bacillati</taxon>
        <taxon>Actinomycetota</taxon>
        <taxon>Actinomycetes</taxon>
        <taxon>Micromonosporales</taxon>
        <taxon>Micromonosporaceae</taxon>
        <taxon>Dactylosporangium</taxon>
    </lineage>
</organism>
<dbReference type="SUPFAM" id="SSF47413">
    <property type="entry name" value="lambda repressor-like DNA-binding domains"/>
    <property type="match status" value="1"/>
</dbReference>
<dbReference type="Proteomes" id="UP001058271">
    <property type="component" value="Chromosome"/>
</dbReference>
<feature type="repeat" description="TPR" evidence="5">
    <location>
        <begin position="824"/>
        <end position="857"/>
    </location>
</feature>
<dbReference type="PRINTS" id="PR00364">
    <property type="entry name" value="DISEASERSIST"/>
</dbReference>
<keyword evidence="3 6" id="KW-0238">DNA-binding</keyword>
<dbReference type="Pfam" id="PF00486">
    <property type="entry name" value="Trans_reg_C"/>
    <property type="match status" value="1"/>
</dbReference>
<evidence type="ECO:0000256" key="6">
    <source>
        <dbReference type="PROSITE-ProRule" id="PRU01091"/>
    </source>
</evidence>
<sequence>MTQQEVADRAELSLGALRDVEQGRVTRPRAQTLRRLAEVLKLPAADLTDLAGSDRNSASGLRLLVLGQLSVLVDDVPVEPGSPRQRTLLGRLALSANALVEADELIETVWGMRPPPASRDLLQNRISRLRQRLGLGRSAAAAPALIARGGGYELAVTEDELDLLLFRRLARQARQLRDSSGGAAAYPPFRRAVDLWRGSPLAELDALRSCAHVAALELEWRAVVVECAVAAEVVGLDDEVVPVLRQATEADPLYEPAQARLMVALARTGQPAAALAVFDGLRQRLADELGIDPSTELQQLHRDIVRGELHGAGGSLAVGIGRPVPDVPAQLPPAVNGFVGRAAELMLLDDVLAGGPGPAVPIAVLSGTAGVGKTALAVHWAHRVRRSFPDGQLFADLRGFDWAEPATGADEVLRAFLDALGVPPDRMPAGREASVALYRSLVADRRLLIVLDNARDADQLQALLPGSAGCRVLVTSRNQLTGLVATTGACPVVLDLLPADDSRRLLANRLGDRRVAHEPAAVDEIVAACARLPLALAVVAARAAVQPQLPLSVLADQLRGSPGSLDPFDGGDPVSDVRGVFSWSYRTLSSPAARLFRFLGLYVGPDITVSAAASLAGVRVDRVRVLIAELVRVHLVQEHVPGRYAMHDLLRAYAGELVHTVDGEGVWKVAVRRLLDYYLHGADHADRVAYPNRDRIALPEPEPGVTAEVFASAESALSWLVAERPALVAAISSAAAAGYDRHAWQLAWALMMLFDRRAYWNDWASTHTVALESARRLGDPGAQAHIHRGLGRALSWLHREAEAQSHLERALDLFGQVADRNGQGRVLLALGLTVSRRGQHPEAVEHFRRALELYRAMGHREGQASALNILGWLLTTRLGDHAQALIHCRQALQLQRDLGDRRGEAHTLDSLGQVYGHLGRHAEAIVCYRHVLDYHAAHGERFFEADTLDRLGDEYLATGDRAAAGAAWRQAVEVLGELGRAEAEQVKAKLSGLA</sequence>
<evidence type="ECO:0000256" key="5">
    <source>
        <dbReference type="PROSITE-ProRule" id="PRU00339"/>
    </source>
</evidence>
<evidence type="ECO:0000313" key="10">
    <source>
        <dbReference type="Proteomes" id="UP001058271"/>
    </source>
</evidence>
<dbReference type="InterPro" id="IPR019734">
    <property type="entry name" value="TPR_rpt"/>
</dbReference>
<keyword evidence="10" id="KW-1185">Reference proteome</keyword>
<dbReference type="Gene3D" id="3.40.50.300">
    <property type="entry name" value="P-loop containing nucleotide triphosphate hydrolases"/>
    <property type="match status" value="1"/>
</dbReference>
<dbReference type="EMBL" id="CP073721">
    <property type="protein sequence ID" value="UWZ39425.1"/>
    <property type="molecule type" value="Genomic_DNA"/>
</dbReference>
<dbReference type="InterPro" id="IPR010982">
    <property type="entry name" value="Lambda_DNA-bd_dom_sf"/>
</dbReference>
<feature type="domain" description="HTH cro/C1-type" evidence="7">
    <location>
        <begin position="1"/>
        <end position="47"/>
    </location>
</feature>
<dbReference type="Pfam" id="PF03704">
    <property type="entry name" value="BTAD"/>
    <property type="match status" value="1"/>
</dbReference>
<dbReference type="CDD" id="cd00093">
    <property type="entry name" value="HTH_XRE"/>
    <property type="match status" value="1"/>
</dbReference>
<gene>
    <name evidence="9" type="ORF">Drose_14990</name>
</gene>
<dbReference type="InterPro" id="IPR001387">
    <property type="entry name" value="Cro/C1-type_HTH"/>
</dbReference>
<dbReference type="Pfam" id="PF13424">
    <property type="entry name" value="TPR_12"/>
    <property type="match status" value="2"/>
</dbReference>
<dbReference type="Pfam" id="PF13560">
    <property type="entry name" value="HTH_31"/>
    <property type="match status" value="1"/>
</dbReference>
<evidence type="ECO:0000259" key="8">
    <source>
        <dbReference type="PROSITE" id="PS51755"/>
    </source>
</evidence>
<dbReference type="RefSeq" id="WP_260728830.1">
    <property type="nucleotide sequence ID" value="NZ_CP073721.1"/>
</dbReference>
<dbReference type="SUPFAM" id="SSF46894">
    <property type="entry name" value="C-terminal effector domain of the bipartite response regulators"/>
    <property type="match status" value="1"/>
</dbReference>
<dbReference type="InterPro" id="IPR005158">
    <property type="entry name" value="BTAD"/>
</dbReference>
<dbReference type="Pfam" id="PF00931">
    <property type="entry name" value="NB-ARC"/>
    <property type="match status" value="1"/>
</dbReference>
<proteinExistence type="inferred from homology"/>
<feature type="domain" description="OmpR/PhoB-type" evidence="8">
    <location>
        <begin position="53"/>
        <end position="156"/>
    </location>
</feature>
<evidence type="ECO:0000256" key="3">
    <source>
        <dbReference type="ARBA" id="ARBA00023125"/>
    </source>
</evidence>
<evidence type="ECO:0000256" key="1">
    <source>
        <dbReference type="ARBA" id="ARBA00005820"/>
    </source>
</evidence>
<dbReference type="InterPro" id="IPR011990">
    <property type="entry name" value="TPR-like_helical_dom_sf"/>
</dbReference>
<evidence type="ECO:0000256" key="4">
    <source>
        <dbReference type="ARBA" id="ARBA00023163"/>
    </source>
</evidence>
<keyword evidence="4" id="KW-0804">Transcription</keyword>
<dbReference type="PANTHER" id="PTHR35807">
    <property type="entry name" value="TRANSCRIPTIONAL REGULATOR REDD-RELATED"/>
    <property type="match status" value="1"/>
</dbReference>
<dbReference type="Gene3D" id="1.25.40.10">
    <property type="entry name" value="Tetratricopeptide repeat domain"/>
    <property type="match status" value="2"/>
</dbReference>
<dbReference type="InterPro" id="IPR027417">
    <property type="entry name" value="P-loop_NTPase"/>
</dbReference>
<dbReference type="SUPFAM" id="SSF48452">
    <property type="entry name" value="TPR-like"/>
    <property type="match status" value="2"/>
</dbReference>
<feature type="DNA-binding region" description="OmpR/PhoB-type" evidence="6">
    <location>
        <begin position="53"/>
        <end position="156"/>
    </location>
</feature>
<dbReference type="InterPro" id="IPR036388">
    <property type="entry name" value="WH-like_DNA-bd_sf"/>
</dbReference>
<keyword evidence="2" id="KW-0805">Transcription regulation</keyword>